<keyword evidence="1" id="KW-0812">Transmembrane</keyword>
<keyword evidence="3" id="KW-1185">Reference proteome</keyword>
<sequence>MQLQKIDKARYRSHLNKVIFACIICLTAGSLGISQTLIVLFPDQDGSHFHWNLLGVVTSALVIGWLLNKFRAHPFMYEVVYVWDLKQALNRVTRKMPKLKKAAQQGDVDAMLAMQFSYSGSKQLWELDDNTITLEDLGLWQAELDTLAAKYQVTLDIQQYDEAILKKF</sequence>
<dbReference type="STRING" id="1859457.BET10_06955"/>
<dbReference type="EMBL" id="MKJU01000022">
    <property type="protein sequence ID" value="OHU92065.1"/>
    <property type="molecule type" value="Genomic_DNA"/>
</dbReference>
<protein>
    <recommendedName>
        <fullName evidence="4">DUF3087 domain-containing protein</fullName>
    </recommendedName>
</protein>
<comment type="caution">
    <text evidence="2">The sequence shown here is derived from an EMBL/GenBank/DDBJ whole genome shotgun (WGS) entry which is preliminary data.</text>
</comment>
<feature type="transmembrane region" description="Helical" evidence="1">
    <location>
        <begin position="18"/>
        <end position="42"/>
    </location>
</feature>
<dbReference type="Pfam" id="PF11286">
    <property type="entry name" value="DUF3087"/>
    <property type="match status" value="1"/>
</dbReference>
<feature type="transmembrane region" description="Helical" evidence="1">
    <location>
        <begin position="48"/>
        <end position="67"/>
    </location>
</feature>
<keyword evidence="1" id="KW-0472">Membrane</keyword>
<name>A0A1S1N1K8_9GAMM</name>
<dbReference type="RefSeq" id="WP_070983867.1">
    <property type="nucleotide sequence ID" value="NZ_MKJU01000022.1"/>
</dbReference>
<evidence type="ECO:0000256" key="1">
    <source>
        <dbReference type="SAM" id="Phobius"/>
    </source>
</evidence>
<evidence type="ECO:0000313" key="2">
    <source>
        <dbReference type="EMBL" id="OHU92065.1"/>
    </source>
</evidence>
<dbReference type="InterPro" id="IPR021438">
    <property type="entry name" value="DUF3087"/>
</dbReference>
<accession>A0A1S1N1K8</accession>
<dbReference type="Proteomes" id="UP000179786">
    <property type="component" value="Unassembled WGS sequence"/>
</dbReference>
<evidence type="ECO:0000313" key="3">
    <source>
        <dbReference type="Proteomes" id="UP000179786"/>
    </source>
</evidence>
<gene>
    <name evidence="2" type="ORF">BET10_06955</name>
</gene>
<dbReference type="OrthoDB" id="6118114at2"/>
<proteinExistence type="predicted"/>
<keyword evidence="1" id="KW-1133">Transmembrane helix</keyword>
<evidence type="ECO:0008006" key="4">
    <source>
        <dbReference type="Google" id="ProtNLM"/>
    </source>
</evidence>
<reference evidence="2 3" key="1">
    <citation type="submission" date="2016-09" db="EMBL/GenBank/DDBJ databases">
        <title>Pseudoalteromonas amylolytica sp. nov., isolated from the surface seawater.</title>
        <authorList>
            <person name="Wu Y.-H."/>
            <person name="Cheng H."/>
            <person name="Jin X.-B."/>
            <person name="Wang C.-S."/>
            <person name="Xu X.-W."/>
        </authorList>
    </citation>
    <scope>NUCLEOTIDE SEQUENCE [LARGE SCALE GENOMIC DNA]</scope>
    <source>
        <strain evidence="2 3">JW1</strain>
    </source>
</reference>
<organism evidence="2 3">
    <name type="scientific">Pseudoalteromonas amylolytica</name>
    <dbReference type="NCBI Taxonomy" id="1859457"/>
    <lineage>
        <taxon>Bacteria</taxon>
        <taxon>Pseudomonadati</taxon>
        <taxon>Pseudomonadota</taxon>
        <taxon>Gammaproteobacteria</taxon>
        <taxon>Alteromonadales</taxon>
        <taxon>Pseudoalteromonadaceae</taxon>
        <taxon>Pseudoalteromonas</taxon>
    </lineage>
</organism>
<dbReference type="AlphaFoldDB" id="A0A1S1N1K8"/>